<dbReference type="AlphaFoldDB" id="A0A1G7VLZ6"/>
<evidence type="ECO:0000313" key="1">
    <source>
        <dbReference type="EMBL" id="SDG59920.1"/>
    </source>
</evidence>
<accession>A0A1G7VLZ6</accession>
<reference evidence="2" key="1">
    <citation type="submission" date="2016-10" db="EMBL/GenBank/DDBJ databases">
        <authorList>
            <person name="Varghese N."/>
            <person name="Submissions S."/>
        </authorList>
    </citation>
    <scope>NUCLEOTIDE SEQUENCE [LARGE SCALE GENOMIC DNA]</scope>
    <source>
        <strain evidence="2">DSM 8344</strain>
    </source>
</reference>
<gene>
    <name evidence="1" type="ORF">SAMN05443529_104143</name>
</gene>
<organism evidence="1 2">
    <name type="scientific">Desulfosporosinus hippei DSM 8344</name>
    <dbReference type="NCBI Taxonomy" id="1121419"/>
    <lineage>
        <taxon>Bacteria</taxon>
        <taxon>Bacillati</taxon>
        <taxon>Bacillota</taxon>
        <taxon>Clostridia</taxon>
        <taxon>Eubacteriales</taxon>
        <taxon>Desulfitobacteriaceae</taxon>
        <taxon>Desulfosporosinus</taxon>
    </lineage>
</organism>
<dbReference type="EMBL" id="FNCP01000004">
    <property type="protein sequence ID" value="SDG59920.1"/>
    <property type="molecule type" value="Genomic_DNA"/>
</dbReference>
<evidence type="ECO:0000313" key="2">
    <source>
        <dbReference type="Proteomes" id="UP000198656"/>
    </source>
</evidence>
<protein>
    <submittedName>
        <fullName evidence="1">Uncharacterized protein</fullName>
    </submittedName>
</protein>
<dbReference type="Proteomes" id="UP000198656">
    <property type="component" value="Unassembled WGS sequence"/>
</dbReference>
<keyword evidence="2" id="KW-1185">Reference proteome</keyword>
<dbReference type="STRING" id="1121419.SAMN05443529_104143"/>
<name>A0A1G7VLZ6_9FIRM</name>
<sequence>MHIFLTGEIQIREHAQVALLTVTRENRDWLPGLLAHFLNTFSQC</sequence>
<proteinExistence type="predicted"/>